<keyword evidence="3 5" id="KW-0032">Aminotransferase</keyword>
<dbReference type="Pfam" id="PF00155">
    <property type="entry name" value="Aminotran_1_2"/>
    <property type="match status" value="1"/>
</dbReference>
<comment type="cofactor">
    <cofactor evidence="1 3">
        <name>pyridoxal 5'-phosphate</name>
        <dbReference type="ChEBI" id="CHEBI:597326"/>
    </cofactor>
</comment>
<dbReference type="EMBL" id="JBHUGS010000001">
    <property type="protein sequence ID" value="MFD1949749.1"/>
    <property type="molecule type" value="Genomic_DNA"/>
</dbReference>
<gene>
    <name evidence="5" type="ORF">ACFSGX_03070</name>
</gene>
<dbReference type="Gene3D" id="3.40.640.10">
    <property type="entry name" value="Type I PLP-dependent aspartate aminotransferase-like (Major domain)"/>
    <property type="match status" value="1"/>
</dbReference>
<evidence type="ECO:0000256" key="3">
    <source>
        <dbReference type="RuleBase" id="RU000481"/>
    </source>
</evidence>
<dbReference type="InterPro" id="IPR004839">
    <property type="entry name" value="Aminotransferase_I/II_large"/>
</dbReference>
<sequence>MVDSGIDAGVLDTFCGHGGRVDAARAALGGADWIDLSTGIAPWSWPFEGVALGLERLPEPGAIAGLEACAAAAFGADPAGVVAVPGTDLAMRLLAPLLGARRAAVLAPGYAGHRAAWPDAVAVGDVGEVADHDLFVLASPANPDGRVADPAVLRGLAARMTVVVDEAYADPAQGLCGEASDELIVLRSFGKFYGLPGLRLGFVVTGPGLAGGMRTMLGDWPVSSPAVAIGTAAYADASWRTAQAGRIAEAGEQLDAVLDGAGLAVVGRAPLFRLVACQRAVELFAVLARHAILTRPFAGRPDRLRIGLPRGTVEQTRLAAALAEFRS</sequence>
<dbReference type="GO" id="GO:0008483">
    <property type="term" value="F:transaminase activity"/>
    <property type="evidence" value="ECO:0007669"/>
    <property type="project" value="UniProtKB-KW"/>
</dbReference>
<proteinExistence type="inferred from homology"/>
<feature type="domain" description="Aminotransferase class I/classII large" evidence="4">
    <location>
        <begin position="131"/>
        <end position="320"/>
    </location>
</feature>
<dbReference type="PANTHER" id="PTHR42885:SF1">
    <property type="entry name" value="THREONINE-PHOSPHATE DECARBOXYLASE"/>
    <property type="match status" value="1"/>
</dbReference>
<evidence type="ECO:0000256" key="1">
    <source>
        <dbReference type="ARBA" id="ARBA00001933"/>
    </source>
</evidence>
<reference evidence="6" key="1">
    <citation type="journal article" date="2019" name="Int. J. Syst. Evol. Microbiol.">
        <title>The Global Catalogue of Microorganisms (GCM) 10K type strain sequencing project: providing services to taxonomists for standard genome sequencing and annotation.</title>
        <authorList>
            <consortium name="The Broad Institute Genomics Platform"/>
            <consortium name="The Broad Institute Genome Sequencing Center for Infectious Disease"/>
            <person name="Wu L."/>
            <person name="Ma J."/>
        </authorList>
    </citation>
    <scope>NUCLEOTIDE SEQUENCE [LARGE SCALE GENOMIC DNA]</scope>
    <source>
        <strain evidence="6">CGMCC 1.12702</strain>
    </source>
</reference>
<dbReference type="PANTHER" id="PTHR42885">
    <property type="entry name" value="HISTIDINOL-PHOSPHATE AMINOTRANSFERASE-RELATED"/>
    <property type="match status" value="1"/>
</dbReference>
<comment type="caution">
    <text evidence="5">The sequence shown here is derived from an EMBL/GenBank/DDBJ whole genome shotgun (WGS) entry which is preliminary data.</text>
</comment>
<evidence type="ECO:0000313" key="5">
    <source>
        <dbReference type="EMBL" id="MFD1949749.1"/>
    </source>
</evidence>
<evidence type="ECO:0000259" key="4">
    <source>
        <dbReference type="Pfam" id="PF00155"/>
    </source>
</evidence>
<dbReference type="InterPro" id="IPR015421">
    <property type="entry name" value="PyrdxlP-dep_Trfase_major"/>
</dbReference>
<dbReference type="Proteomes" id="UP001597400">
    <property type="component" value="Unassembled WGS sequence"/>
</dbReference>
<accession>A0ABW4TVE9</accession>
<dbReference type="InterPro" id="IPR004838">
    <property type="entry name" value="NHTrfase_class1_PyrdxlP-BS"/>
</dbReference>
<dbReference type="EC" id="2.6.1.-" evidence="3"/>
<keyword evidence="2" id="KW-0663">Pyridoxal phosphate</keyword>
<keyword evidence="3" id="KW-0808">Transferase</keyword>
<comment type="similarity">
    <text evidence="3">Belongs to the class-I pyridoxal-phosphate-dependent aminotransferase family.</text>
</comment>
<dbReference type="SUPFAM" id="SSF53383">
    <property type="entry name" value="PLP-dependent transferases"/>
    <property type="match status" value="1"/>
</dbReference>
<dbReference type="RefSeq" id="WP_380927385.1">
    <property type="nucleotide sequence ID" value="NZ_JBHUGS010000001.1"/>
</dbReference>
<protein>
    <recommendedName>
        <fullName evidence="3">Aminotransferase</fullName>
        <ecNumber evidence="3">2.6.1.-</ecNumber>
    </recommendedName>
</protein>
<dbReference type="Gene3D" id="3.90.1150.10">
    <property type="entry name" value="Aspartate Aminotransferase, domain 1"/>
    <property type="match status" value="1"/>
</dbReference>
<dbReference type="PROSITE" id="PS00105">
    <property type="entry name" value="AA_TRANSFER_CLASS_1"/>
    <property type="match status" value="1"/>
</dbReference>
<dbReference type="InterPro" id="IPR015424">
    <property type="entry name" value="PyrdxlP-dep_Trfase"/>
</dbReference>
<evidence type="ECO:0000256" key="2">
    <source>
        <dbReference type="ARBA" id="ARBA00022898"/>
    </source>
</evidence>
<dbReference type="InterPro" id="IPR015422">
    <property type="entry name" value="PyrdxlP-dep_Trfase_small"/>
</dbReference>
<name>A0ABW4TVE9_9SPHN</name>
<keyword evidence="6" id="KW-1185">Reference proteome</keyword>
<evidence type="ECO:0000313" key="6">
    <source>
        <dbReference type="Proteomes" id="UP001597400"/>
    </source>
</evidence>
<organism evidence="5 6">
    <name type="scientific">Sphingomonas arantia</name>
    <dbReference type="NCBI Taxonomy" id="1460676"/>
    <lineage>
        <taxon>Bacteria</taxon>
        <taxon>Pseudomonadati</taxon>
        <taxon>Pseudomonadota</taxon>
        <taxon>Alphaproteobacteria</taxon>
        <taxon>Sphingomonadales</taxon>
        <taxon>Sphingomonadaceae</taxon>
        <taxon>Sphingomonas</taxon>
    </lineage>
</organism>